<dbReference type="Proteomes" id="UP001140560">
    <property type="component" value="Unassembled WGS sequence"/>
</dbReference>
<protein>
    <submittedName>
        <fullName evidence="2">Uncharacterized protein</fullName>
    </submittedName>
</protein>
<dbReference type="AlphaFoldDB" id="A0A9W8YGG2"/>
<accession>A0A9W8YGG2</accession>
<name>A0A9W8YGG2_9PLEO</name>
<keyword evidence="1" id="KW-0812">Transmembrane</keyword>
<evidence type="ECO:0000313" key="3">
    <source>
        <dbReference type="Proteomes" id="UP001140560"/>
    </source>
</evidence>
<organism evidence="2 3">
    <name type="scientific">Neocucurbitaria cava</name>
    <dbReference type="NCBI Taxonomy" id="798079"/>
    <lineage>
        <taxon>Eukaryota</taxon>
        <taxon>Fungi</taxon>
        <taxon>Dikarya</taxon>
        <taxon>Ascomycota</taxon>
        <taxon>Pezizomycotina</taxon>
        <taxon>Dothideomycetes</taxon>
        <taxon>Pleosporomycetidae</taxon>
        <taxon>Pleosporales</taxon>
        <taxon>Pleosporineae</taxon>
        <taxon>Cucurbitariaceae</taxon>
        <taxon>Neocucurbitaria</taxon>
    </lineage>
</organism>
<evidence type="ECO:0000313" key="2">
    <source>
        <dbReference type="EMBL" id="KAJ4375779.1"/>
    </source>
</evidence>
<feature type="transmembrane region" description="Helical" evidence="1">
    <location>
        <begin position="23"/>
        <end position="41"/>
    </location>
</feature>
<keyword evidence="1" id="KW-0472">Membrane</keyword>
<gene>
    <name evidence="2" type="ORF">N0V83_001056</name>
</gene>
<keyword evidence="1" id="KW-1133">Transmembrane helix</keyword>
<dbReference type="EMBL" id="JAPEUY010000002">
    <property type="protein sequence ID" value="KAJ4375779.1"/>
    <property type="molecule type" value="Genomic_DNA"/>
</dbReference>
<evidence type="ECO:0000256" key="1">
    <source>
        <dbReference type="SAM" id="Phobius"/>
    </source>
</evidence>
<keyword evidence="3" id="KW-1185">Reference proteome</keyword>
<proteinExistence type="predicted"/>
<comment type="caution">
    <text evidence="2">The sequence shown here is derived from an EMBL/GenBank/DDBJ whole genome shotgun (WGS) entry which is preliminary data.</text>
</comment>
<reference evidence="2" key="1">
    <citation type="submission" date="2022-10" db="EMBL/GenBank/DDBJ databases">
        <title>Tapping the CABI collections for fungal endophytes: first genome assemblies for Collariella, Neodidymelliopsis, Ascochyta clinopodiicola, Didymella pomorum, Didymosphaeria variabile, Neocosmospora piperis and Neocucurbitaria cava.</title>
        <authorList>
            <person name="Hill R."/>
        </authorList>
    </citation>
    <scope>NUCLEOTIDE SEQUENCE</scope>
    <source>
        <strain evidence="2">IMI 356814</strain>
    </source>
</reference>
<sequence length="94" mass="10334">MAPEATQPVTTVGILGRKKDGAFILWSALFGSTVASLAFFARGHLDDSIEFHMEPDAFDMLESDEFWDREGGTVSARSPCSFTKLWVVDTSDSQ</sequence>